<name>A0A017SSS5_9BACT</name>
<dbReference type="AlphaFoldDB" id="A0A017SSS5"/>
<accession>A0A017SSS5</accession>
<evidence type="ECO:0000313" key="2">
    <source>
        <dbReference type="EMBL" id="EYF00014.1"/>
    </source>
</evidence>
<dbReference type="EMBL" id="ASRX01000145">
    <property type="protein sequence ID" value="EYF00014.1"/>
    <property type="molecule type" value="Genomic_DNA"/>
</dbReference>
<feature type="region of interest" description="Disordered" evidence="1">
    <location>
        <begin position="653"/>
        <end position="680"/>
    </location>
</feature>
<dbReference type="Proteomes" id="UP000019678">
    <property type="component" value="Unassembled WGS sequence"/>
</dbReference>
<proteinExistence type="predicted"/>
<reference evidence="2 3" key="1">
    <citation type="submission" date="2013-05" db="EMBL/GenBank/DDBJ databases">
        <title>Genome assembly of Chondromyces apiculatus DSM 436.</title>
        <authorList>
            <person name="Sharma G."/>
            <person name="Khatri I."/>
            <person name="Kaur C."/>
            <person name="Mayilraj S."/>
            <person name="Subramanian S."/>
        </authorList>
    </citation>
    <scope>NUCLEOTIDE SEQUENCE [LARGE SCALE GENOMIC DNA]</scope>
    <source>
        <strain evidence="2 3">DSM 436</strain>
    </source>
</reference>
<dbReference type="PROSITE" id="PS51257">
    <property type="entry name" value="PROKAR_LIPOPROTEIN"/>
    <property type="match status" value="1"/>
</dbReference>
<keyword evidence="3" id="KW-1185">Reference proteome</keyword>
<dbReference type="eggNOG" id="COG4969">
    <property type="taxonomic scope" value="Bacteria"/>
</dbReference>
<sequence>MKMGGVARVLGVAWGVGAVGCGAPPQGPVQEPVVAVVPQVKPVEVVGAAPVWRVETLMDVVPESAVLVAHVPRPETMLQSLDALMEGALPGMLGAEIARKTGIGAGAAGELVNGFERGVLFVGARGRDPVERDPAICAGVMVKDGGVVEQVLAQPAVRKMAGEKFVLEQGAEGELTYGAWIREARVAVLCNEPKLLMAALGVAEGKASSFKKSPLFKSDRAQGTWLAVDLQGITAGKEGLEAGSQVFVAFPGVAGAPDLEVRFTGYGASFPALGTVLAATNQGAMERLPKGAAGALGVSLQRAPGKTLRDVIDVVARAVGGPGSALVEGLLAGSGVDLETLDRALGGEVAVGMYRDPTSPKEAKGQKAGAPSGSGLPEGMTVLATIAMADEAAQKKVFTALVALSKKEPKQFKAVGNVITEDLGDGREIRVESRKGMVLIGAGARKHVTELAGKIGKETLGASKEFADWRGKVAATGNVLAYGDGMAVVEMLSAGGGNLPANLGRDALTTLLALSLAPNSRGTELSLDGYGGASVLGIAASLGIYGTRRYLAKAKTSEARNTVGAIARSAAAAYEREGLPAAGQPQGVPVHRLCRSATQVPAVVPKGGKYMPATGSGQDFDQGSDDEGWRCLRFSMSQPFYYQYDYRVGGGYKGPARGGPDPGKDGFEVSAEGDLDGDGKTSLFTRTGKVVKGQIVLSPELFVSDEME</sequence>
<dbReference type="RefSeq" id="WP_052376936.1">
    <property type="nucleotide sequence ID" value="NZ_ASRX01000145.1"/>
</dbReference>
<evidence type="ECO:0000256" key="1">
    <source>
        <dbReference type="SAM" id="MobiDB-lite"/>
    </source>
</evidence>
<protein>
    <submittedName>
        <fullName evidence="2">Uncharacterized protein</fullName>
    </submittedName>
</protein>
<evidence type="ECO:0000313" key="3">
    <source>
        <dbReference type="Proteomes" id="UP000019678"/>
    </source>
</evidence>
<organism evidence="2 3">
    <name type="scientific">Chondromyces apiculatus DSM 436</name>
    <dbReference type="NCBI Taxonomy" id="1192034"/>
    <lineage>
        <taxon>Bacteria</taxon>
        <taxon>Pseudomonadati</taxon>
        <taxon>Myxococcota</taxon>
        <taxon>Polyangia</taxon>
        <taxon>Polyangiales</taxon>
        <taxon>Polyangiaceae</taxon>
        <taxon>Chondromyces</taxon>
    </lineage>
</organism>
<comment type="caution">
    <text evidence="2">The sequence shown here is derived from an EMBL/GenBank/DDBJ whole genome shotgun (WGS) entry which is preliminary data.</text>
</comment>
<gene>
    <name evidence="2" type="ORF">CAP_1626</name>
</gene>